<dbReference type="OrthoDB" id="8062037at2759"/>
<dbReference type="Proteomes" id="UP000000600">
    <property type="component" value="Unassembled WGS sequence"/>
</dbReference>
<dbReference type="STRING" id="5888.A0DFX9"/>
<dbReference type="KEGG" id="ptm:GSPATT00002074001"/>
<keyword evidence="7 9" id="KW-0472">Membrane</keyword>
<evidence type="ECO:0000256" key="9">
    <source>
        <dbReference type="SAM" id="Phobius"/>
    </source>
</evidence>
<dbReference type="OMA" id="CKYNGEC"/>
<evidence type="ECO:0000313" key="12">
    <source>
        <dbReference type="Proteomes" id="UP000000600"/>
    </source>
</evidence>
<dbReference type="HOGENOM" id="CLU_626240_0_0_1"/>
<gene>
    <name evidence="11" type="ORF">GSPATT00002074001</name>
</gene>
<evidence type="ECO:0000256" key="4">
    <source>
        <dbReference type="ARBA" id="ARBA00022771"/>
    </source>
</evidence>
<dbReference type="InterPro" id="IPR013083">
    <property type="entry name" value="Znf_RING/FYVE/PHD"/>
</dbReference>
<organism evidence="11 12">
    <name type="scientific">Paramecium tetraurelia</name>
    <dbReference type="NCBI Taxonomy" id="5888"/>
    <lineage>
        <taxon>Eukaryota</taxon>
        <taxon>Sar</taxon>
        <taxon>Alveolata</taxon>
        <taxon>Ciliophora</taxon>
        <taxon>Intramacronucleata</taxon>
        <taxon>Oligohymenophorea</taxon>
        <taxon>Peniculida</taxon>
        <taxon>Parameciidae</taxon>
        <taxon>Paramecium</taxon>
    </lineage>
</organism>
<evidence type="ECO:0000259" key="10">
    <source>
        <dbReference type="PROSITE" id="PS50089"/>
    </source>
</evidence>
<keyword evidence="2 9" id="KW-0812">Transmembrane</keyword>
<keyword evidence="12" id="KW-1185">Reference proteome</keyword>
<keyword evidence="3" id="KW-0479">Metal-binding</keyword>
<dbReference type="PROSITE" id="PS50089">
    <property type="entry name" value="ZF_RING_2"/>
    <property type="match status" value="1"/>
</dbReference>
<dbReference type="SMART" id="SM00184">
    <property type="entry name" value="RING"/>
    <property type="match status" value="1"/>
</dbReference>
<evidence type="ECO:0000256" key="3">
    <source>
        <dbReference type="ARBA" id="ARBA00022723"/>
    </source>
</evidence>
<dbReference type="InParanoid" id="A0DFX9"/>
<dbReference type="SUPFAM" id="SSF57850">
    <property type="entry name" value="RING/U-box"/>
    <property type="match status" value="1"/>
</dbReference>
<comment type="subcellular location">
    <subcellularLocation>
        <location evidence="1">Membrane</location>
    </subcellularLocation>
</comment>
<evidence type="ECO:0000256" key="8">
    <source>
        <dbReference type="PROSITE-ProRule" id="PRU00175"/>
    </source>
</evidence>
<reference evidence="11 12" key="1">
    <citation type="journal article" date="2006" name="Nature">
        <title>Global trends of whole-genome duplications revealed by the ciliate Paramecium tetraurelia.</title>
        <authorList>
            <consortium name="Genoscope"/>
            <person name="Aury J.-M."/>
            <person name="Jaillon O."/>
            <person name="Duret L."/>
            <person name="Noel B."/>
            <person name="Jubin C."/>
            <person name="Porcel B.M."/>
            <person name="Segurens B."/>
            <person name="Daubin V."/>
            <person name="Anthouard V."/>
            <person name="Aiach N."/>
            <person name="Arnaiz O."/>
            <person name="Billaut A."/>
            <person name="Beisson J."/>
            <person name="Blanc I."/>
            <person name="Bouhouche K."/>
            <person name="Camara F."/>
            <person name="Duharcourt S."/>
            <person name="Guigo R."/>
            <person name="Gogendeau D."/>
            <person name="Katinka M."/>
            <person name="Keller A.-M."/>
            <person name="Kissmehl R."/>
            <person name="Klotz C."/>
            <person name="Koll F."/>
            <person name="Le Moue A."/>
            <person name="Lepere C."/>
            <person name="Malinsky S."/>
            <person name="Nowacki M."/>
            <person name="Nowak J.K."/>
            <person name="Plattner H."/>
            <person name="Poulain J."/>
            <person name="Ruiz F."/>
            <person name="Serrano V."/>
            <person name="Zagulski M."/>
            <person name="Dessen P."/>
            <person name="Betermier M."/>
            <person name="Weissenbach J."/>
            <person name="Scarpelli C."/>
            <person name="Schachter V."/>
            <person name="Sperling L."/>
            <person name="Meyer E."/>
            <person name="Cohen J."/>
            <person name="Wincker P."/>
        </authorList>
    </citation>
    <scope>NUCLEOTIDE SEQUENCE [LARGE SCALE GENOMIC DNA]</scope>
    <source>
        <strain evidence="11 12">Stock d4-2</strain>
    </source>
</reference>
<evidence type="ECO:0000313" key="11">
    <source>
        <dbReference type="EMBL" id="CAK81946.1"/>
    </source>
</evidence>
<proteinExistence type="predicted"/>
<dbReference type="CDD" id="cd16454">
    <property type="entry name" value="RING-H2_PA-TM-RING"/>
    <property type="match status" value="1"/>
</dbReference>
<keyword evidence="6 9" id="KW-1133">Transmembrane helix</keyword>
<dbReference type="GO" id="GO:0006511">
    <property type="term" value="P:ubiquitin-dependent protein catabolic process"/>
    <property type="evidence" value="ECO:0000318"/>
    <property type="project" value="GO_Central"/>
</dbReference>
<dbReference type="EMBL" id="CT868429">
    <property type="protein sequence ID" value="CAK81946.1"/>
    <property type="molecule type" value="Genomic_DNA"/>
</dbReference>
<evidence type="ECO:0000256" key="6">
    <source>
        <dbReference type="ARBA" id="ARBA00022989"/>
    </source>
</evidence>
<feature type="domain" description="RING-type" evidence="10">
    <location>
        <begin position="369"/>
        <end position="410"/>
    </location>
</feature>
<evidence type="ECO:0000256" key="2">
    <source>
        <dbReference type="ARBA" id="ARBA00022692"/>
    </source>
</evidence>
<dbReference type="GO" id="GO:0016020">
    <property type="term" value="C:membrane"/>
    <property type="evidence" value="ECO:0007669"/>
    <property type="project" value="UniProtKB-SubCell"/>
</dbReference>
<dbReference type="eggNOG" id="KOG0800">
    <property type="taxonomic scope" value="Eukaryota"/>
</dbReference>
<sequence length="471" mass="54887">MMYALFLFSQFAYCYEEIQLQNTKGLRQLNIENTRDETIVFEAKSSQSQVSILLICDSAPNFQNLQEIYNDSNFGCICDWNAFDFSEASQKVMLIRNSTNNMISHSKNVKYTNSRSPYVGVFSNKYDFVNIYIYPKQSNDCIVQISQVFNRNCKYNGECNKGSCQCEEGHFGFDCKYQGSNILDEEYLIKSRFYYVDLKSIKESNFSIQFKKQGELSYQCFSINPYLRKANIINSDNIYISAEEINNCLHQGDIQFGVASYYIIQIYQDELLYIKKQDSENFNDNRTILIAILSTCLSFLCCLIFCVFKCYRTKRVVVNPNANANRILMNLQENKTTIDQTQEINELIPLIQYSAIFKKYPQILDFSQCAICLDTFYQEQQVRVTYCYHVFHSKCFDAWIKKNSSCPICRSSQDKRTIKQQEKLQTIISQNTEFNPEVTNQKQAISRTYGETPMLTNHRSVGSSKYIQSNI</sequence>
<keyword evidence="5" id="KW-0862">Zinc</keyword>
<evidence type="ECO:0000256" key="1">
    <source>
        <dbReference type="ARBA" id="ARBA00004370"/>
    </source>
</evidence>
<protein>
    <recommendedName>
        <fullName evidence="10">RING-type domain-containing protein</fullName>
    </recommendedName>
</protein>
<dbReference type="RefSeq" id="XP_001449343.1">
    <property type="nucleotide sequence ID" value="XM_001449306.1"/>
</dbReference>
<dbReference type="Gene3D" id="3.30.40.10">
    <property type="entry name" value="Zinc/RING finger domain, C3HC4 (zinc finger)"/>
    <property type="match status" value="1"/>
</dbReference>
<dbReference type="Pfam" id="PF13639">
    <property type="entry name" value="zf-RING_2"/>
    <property type="match status" value="1"/>
</dbReference>
<feature type="transmembrane region" description="Helical" evidence="9">
    <location>
        <begin position="288"/>
        <end position="308"/>
    </location>
</feature>
<evidence type="ECO:0000256" key="7">
    <source>
        <dbReference type="ARBA" id="ARBA00023136"/>
    </source>
</evidence>
<dbReference type="PANTHER" id="PTHR46539:SF9">
    <property type="entry name" value="RING-H2 FINGER PROTEIN ATL56"/>
    <property type="match status" value="1"/>
</dbReference>
<dbReference type="InterPro" id="IPR001841">
    <property type="entry name" value="Znf_RING"/>
</dbReference>
<keyword evidence="4 8" id="KW-0863">Zinc-finger</keyword>
<evidence type="ECO:0000256" key="5">
    <source>
        <dbReference type="ARBA" id="ARBA00022833"/>
    </source>
</evidence>
<dbReference type="GO" id="GO:0008270">
    <property type="term" value="F:zinc ion binding"/>
    <property type="evidence" value="ECO:0007669"/>
    <property type="project" value="UniProtKB-KW"/>
</dbReference>
<dbReference type="PANTHER" id="PTHR46539">
    <property type="entry name" value="E3 UBIQUITIN-PROTEIN LIGASE ATL42"/>
    <property type="match status" value="1"/>
</dbReference>
<dbReference type="GO" id="GO:0061630">
    <property type="term" value="F:ubiquitin protein ligase activity"/>
    <property type="evidence" value="ECO:0000318"/>
    <property type="project" value="GO_Central"/>
</dbReference>
<accession>A0DFX9</accession>
<dbReference type="AlphaFoldDB" id="A0DFX9"/>
<name>A0DFX9_PARTE</name>
<dbReference type="GeneID" id="5035127"/>